<keyword evidence="7" id="KW-0676">Redox-active center</keyword>
<evidence type="ECO:0000313" key="13">
    <source>
        <dbReference type="EMBL" id="QCQ75449.1"/>
    </source>
</evidence>
<dbReference type="EMBL" id="CP039139">
    <property type="protein sequence ID" value="QCQ75449.1"/>
    <property type="molecule type" value="Genomic_DNA"/>
</dbReference>
<dbReference type="Proteomes" id="UP000011603">
    <property type="component" value="Unassembled WGS sequence"/>
</dbReference>
<dbReference type="HOGENOM" id="CLU_000288_47_1_2"/>
<feature type="compositionally biased region" description="Low complexity" evidence="8">
    <location>
        <begin position="32"/>
        <end position="45"/>
    </location>
</feature>
<evidence type="ECO:0000256" key="5">
    <source>
        <dbReference type="ARBA" id="ARBA00023002"/>
    </source>
</evidence>
<dbReference type="eggNOG" id="arCOG02868">
    <property type="taxonomic scope" value="Archaea"/>
</dbReference>
<dbReference type="EMBL" id="AOLO01000006">
    <property type="protein sequence ID" value="EMA03176.1"/>
    <property type="molecule type" value="Genomic_DNA"/>
</dbReference>
<keyword evidence="6" id="KW-1015">Disulfide bond</keyword>
<reference evidence="12 15" key="3">
    <citation type="journal article" date="2014" name="PLoS Genet.">
        <title>Phylogenetically driven sequencing of extremely halophilic archaea reveals strategies for static and dynamic osmo-response.</title>
        <authorList>
            <person name="Becker E.A."/>
            <person name="Seitzer P.M."/>
            <person name="Tritt A."/>
            <person name="Larsen D."/>
            <person name="Krusor M."/>
            <person name="Yao A.I."/>
            <person name="Wu D."/>
            <person name="Madern D."/>
            <person name="Eisen J.A."/>
            <person name="Darling A.E."/>
            <person name="Facciotti M.T."/>
        </authorList>
    </citation>
    <scope>NUCLEOTIDE SEQUENCE [LARGE SCALE GENOMIC DNA]</scope>
    <source>
        <strain evidence="12">ATCC 33500</strain>
        <strain evidence="15">ATCC 33500 / DSM 1411 / JCM 8866 / NBRC 14739 / NCIMB 2177 / R-4</strain>
    </source>
</reference>
<keyword evidence="4" id="KW-0249">Electron transport</keyword>
<evidence type="ECO:0000313" key="12">
    <source>
        <dbReference type="EMBL" id="EMA03176.1"/>
    </source>
</evidence>
<evidence type="ECO:0000256" key="3">
    <source>
        <dbReference type="ARBA" id="ARBA00022729"/>
    </source>
</evidence>
<keyword evidence="10" id="KW-0413">Isomerase</keyword>
<reference evidence="10" key="5">
    <citation type="submission" date="2014-05" db="EMBL/GenBank/DDBJ databases">
        <authorList>
            <person name="Wang L."/>
            <person name="Yang H."/>
            <person name="Xiang H."/>
        </authorList>
    </citation>
    <scope>NUCLEOTIDE SEQUENCE</scope>
    <source>
        <strain evidence="10">CGMCC 1.2087</strain>
    </source>
</reference>
<dbReference type="PROSITE" id="PS51257">
    <property type="entry name" value="PROKAR_LIPOPROTEIN"/>
    <property type="match status" value="1"/>
</dbReference>
<evidence type="ECO:0000313" key="11">
    <source>
        <dbReference type="EMBL" id="AHZ21673.1"/>
    </source>
</evidence>
<dbReference type="PANTHER" id="PTHR13887:SF14">
    <property type="entry name" value="DISULFIDE BOND FORMATION PROTEIN D"/>
    <property type="match status" value="1"/>
</dbReference>
<proteinExistence type="inferred from homology"/>
<dbReference type="GO" id="GO:0016853">
    <property type="term" value="F:isomerase activity"/>
    <property type="evidence" value="ECO:0007669"/>
    <property type="project" value="UniProtKB-KW"/>
</dbReference>
<dbReference type="RefSeq" id="WP_004572422.1">
    <property type="nucleotide sequence ID" value="NC_017941.2"/>
</dbReference>
<evidence type="ECO:0000256" key="4">
    <source>
        <dbReference type="ARBA" id="ARBA00022982"/>
    </source>
</evidence>
<reference evidence="10 14" key="2">
    <citation type="journal article" date="2012" name="J. Bacteriol.">
        <title>Complete genome sequence of the metabolically versatile halophilic archaeon Haloferax mediterranei, a poly(3-hydroxybutyrate-co-3-hydroxyvalerate) producer.</title>
        <authorList>
            <person name="Han J."/>
            <person name="Zhang F."/>
            <person name="Hou J."/>
            <person name="Liu X."/>
            <person name="Li M."/>
            <person name="Liu H."/>
            <person name="Cai L."/>
            <person name="Zhang B."/>
            <person name="Chen Y."/>
            <person name="Zhou J."/>
            <person name="Hu S."/>
            <person name="Xiang H."/>
        </authorList>
    </citation>
    <scope>NUCLEOTIDE SEQUENCE [LARGE SCALE GENOMIC DNA]</scope>
    <source>
        <strain evidence="14">ATCC 33500 / DSM 1411 / JCM 8866 / NBRC 14739 / NCIMB 2177 / R-4</strain>
        <strain evidence="10">CGMCC 1.2087</strain>
    </source>
</reference>
<dbReference type="AlphaFoldDB" id="I3R405"/>
<keyword evidence="3" id="KW-0732">Signal</keyword>
<sequence length="239" mass="25655">MRQTRRAYLAATAGALTLGTAGCLGGDDESENTATGTETGTSTESDIVADIGCDVSKRDAVSSLSTPSLGPDDATVVVDGWEDFACPHCATFSLDVLPKLQSEYVSEGIVQYRHHDFPIPVDDWWSWKGASAARAVQDETDDETFFEFAHTLFEKQSELAGGNAEESLTTLKDLANDAELDGCSVAAAASRERYRPVVKADRTNAVDERGFNGTPTILVNGEQVKPTWDAIQTAVENAR</sequence>
<evidence type="ECO:0000313" key="14">
    <source>
        <dbReference type="Proteomes" id="UP000006469"/>
    </source>
</evidence>
<gene>
    <name evidence="10" type="primary">dsbG</name>
    <name evidence="10" type="ordered locus">HFX_1252</name>
    <name evidence="11" type="ORF">BM92_02930</name>
    <name evidence="12" type="ORF">C439_04240</name>
    <name evidence="13" type="ORF">E6P09_09270</name>
</gene>
<dbReference type="InterPro" id="IPR012336">
    <property type="entry name" value="Thioredoxin-like_fold"/>
</dbReference>
<evidence type="ECO:0000256" key="2">
    <source>
        <dbReference type="ARBA" id="ARBA00007787"/>
    </source>
</evidence>
<accession>I3R405</accession>
<dbReference type="SUPFAM" id="SSF52833">
    <property type="entry name" value="Thioredoxin-like"/>
    <property type="match status" value="1"/>
</dbReference>
<keyword evidence="5" id="KW-0560">Oxidoreductase</keyword>
<dbReference type="KEGG" id="hme:HFX_1252"/>
<reference evidence="10" key="1">
    <citation type="journal article" date="2012" name="Appl. Environ. Microbiol.">
        <title>Identification of the haloarchaeal phasin (PhaP) that functions in polyhydroxyalkanoate accumulation and granule formation in Haloferax mediterranei.</title>
        <authorList>
            <person name="Cai S."/>
            <person name="Cai L."/>
            <person name="Liu H."/>
            <person name="Liu X."/>
            <person name="Han J."/>
            <person name="Zhou J."/>
            <person name="Xiang H."/>
        </authorList>
    </citation>
    <scope>NUCLEOTIDE SEQUENCE</scope>
    <source>
        <strain evidence="10">CGMCC 1.2087</strain>
    </source>
</reference>
<evidence type="ECO:0000259" key="9">
    <source>
        <dbReference type="PROSITE" id="PS51352"/>
    </source>
</evidence>
<reference evidence="11 16" key="4">
    <citation type="submission" date="2014-04" db="EMBL/GenBank/DDBJ databases">
        <title>Transcriptional profiles of Haloferax mediterranei on the basis of nitrogen availability.</title>
        <authorList>
            <person name="Bautista V."/>
        </authorList>
    </citation>
    <scope>NUCLEOTIDE SEQUENCE [LARGE SCALE GENOMIC DNA]</scope>
    <source>
        <strain evidence="11">ATCC 33500</strain>
        <strain evidence="16">ATCC 33500 / DSM 1411 / JCM 8866 / NBRC 14739 / NCIMB 2177 / R-4</strain>
    </source>
</reference>
<dbReference type="PROSITE" id="PS51352">
    <property type="entry name" value="THIOREDOXIN_2"/>
    <property type="match status" value="1"/>
</dbReference>
<evidence type="ECO:0000256" key="7">
    <source>
        <dbReference type="ARBA" id="ARBA00023284"/>
    </source>
</evidence>
<dbReference type="Pfam" id="PF13462">
    <property type="entry name" value="Thioredoxin_4"/>
    <property type="match status" value="1"/>
</dbReference>
<keyword evidence="4" id="KW-0813">Transport</keyword>
<feature type="region of interest" description="Disordered" evidence="8">
    <location>
        <begin position="26"/>
        <end position="45"/>
    </location>
</feature>
<dbReference type="Proteomes" id="UP000027075">
    <property type="component" value="Chromosome"/>
</dbReference>
<dbReference type="Proteomes" id="UP000006469">
    <property type="component" value="Chromosome"/>
</dbReference>
<evidence type="ECO:0000256" key="1">
    <source>
        <dbReference type="ARBA" id="ARBA00005791"/>
    </source>
</evidence>
<dbReference type="PaxDb" id="523841-HFX_1252"/>
<dbReference type="EMBL" id="CP007551">
    <property type="protein sequence ID" value="AHZ21673.1"/>
    <property type="molecule type" value="Genomic_DNA"/>
</dbReference>
<dbReference type="PANTHER" id="PTHR13887">
    <property type="entry name" value="GLUTATHIONE S-TRANSFERASE KAPPA"/>
    <property type="match status" value="1"/>
</dbReference>
<dbReference type="STRING" id="523841.HFX_1252"/>
<name>I3R405_HALMT</name>
<evidence type="ECO:0000313" key="10">
    <source>
        <dbReference type="EMBL" id="AFK18965.1"/>
    </source>
</evidence>
<dbReference type="PATRIC" id="fig|523841.21.peg.854"/>
<evidence type="ECO:0000313" key="16">
    <source>
        <dbReference type="Proteomes" id="UP000027075"/>
    </source>
</evidence>
<dbReference type="InterPro" id="IPR036249">
    <property type="entry name" value="Thioredoxin-like_sf"/>
</dbReference>
<comment type="similarity">
    <text evidence="1">Belongs to the thioredoxin family. DsbA subfamily.</text>
</comment>
<dbReference type="Gene3D" id="3.40.30.10">
    <property type="entry name" value="Glutaredoxin"/>
    <property type="match status" value="1"/>
</dbReference>
<feature type="domain" description="Thioredoxin" evidence="9">
    <location>
        <begin position="23"/>
        <end position="239"/>
    </location>
</feature>
<dbReference type="GeneID" id="40156605"/>
<evidence type="ECO:0000256" key="6">
    <source>
        <dbReference type="ARBA" id="ARBA00023157"/>
    </source>
</evidence>
<evidence type="ECO:0000313" key="17">
    <source>
        <dbReference type="Proteomes" id="UP000299011"/>
    </source>
</evidence>
<dbReference type="EMBL" id="CP001868">
    <property type="protein sequence ID" value="AFK18965.1"/>
    <property type="molecule type" value="Genomic_DNA"/>
</dbReference>
<dbReference type="OrthoDB" id="15256at2157"/>
<reference evidence="13 17" key="6">
    <citation type="submission" date="2019-04" db="EMBL/GenBank/DDBJ databases">
        <title>Methylomes of two halophilic Archaea, Haloarcula marismortui and Haloferax mediterranei.</title>
        <authorList>
            <person name="DasSarma S."/>
            <person name="DasSarma P."/>
            <person name="DasSarma S."/>
            <person name="Fomenkov A."/>
            <person name="Vincze T."/>
            <person name="Anton B.P."/>
            <person name="Roberts R.J."/>
        </authorList>
    </citation>
    <scope>NUCLEOTIDE SEQUENCE [LARGE SCALE GENOMIC DNA]</scope>
    <source>
        <strain evidence="13">ATCC 33500</strain>
        <strain evidence="17">ATCC 33500 / DSM 1411 / JCM 8866 / NBRC 14739 / NCIMB 2177 / R-4</strain>
    </source>
</reference>
<evidence type="ECO:0000313" key="15">
    <source>
        <dbReference type="Proteomes" id="UP000011603"/>
    </source>
</evidence>
<dbReference type="InterPro" id="IPR013766">
    <property type="entry name" value="Thioredoxin_domain"/>
</dbReference>
<dbReference type="GO" id="GO:0016491">
    <property type="term" value="F:oxidoreductase activity"/>
    <property type="evidence" value="ECO:0007669"/>
    <property type="project" value="UniProtKB-KW"/>
</dbReference>
<protein>
    <submittedName>
        <fullName evidence="13">DsbA family protein</fullName>
    </submittedName>
    <submittedName>
        <fullName evidence="10">Protein-disulfide isomerase</fullName>
    </submittedName>
</protein>
<evidence type="ECO:0000256" key="8">
    <source>
        <dbReference type="SAM" id="MobiDB-lite"/>
    </source>
</evidence>
<organism evidence="10 14">
    <name type="scientific">Haloferax mediterranei (strain ATCC 33500 / DSM 1411 / JCM 8866 / NBRC 14739 / NCIMB 2177 / R-4)</name>
    <name type="common">Halobacterium mediterranei</name>
    <dbReference type="NCBI Taxonomy" id="523841"/>
    <lineage>
        <taxon>Archaea</taxon>
        <taxon>Methanobacteriati</taxon>
        <taxon>Methanobacteriota</taxon>
        <taxon>Stenosarchaea group</taxon>
        <taxon>Halobacteria</taxon>
        <taxon>Halobacteriales</taxon>
        <taxon>Haloferacaceae</taxon>
        <taxon>Haloferax</taxon>
    </lineage>
</organism>
<dbReference type="Proteomes" id="UP000299011">
    <property type="component" value="Chromosome"/>
</dbReference>
<keyword evidence="15" id="KW-1185">Reference proteome</keyword>
<comment type="similarity">
    <text evidence="2">Belongs to the glutaredoxin family.</text>
</comment>